<accession>A0A4S8MY84</accession>
<feature type="region of interest" description="Disordered" evidence="1">
    <location>
        <begin position="336"/>
        <end position="363"/>
    </location>
</feature>
<evidence type="ECO:0000256" key="2">
    <source>
        <dbReference type="SAM" id="Phobius"/>
    </source>
</evidence>
<proteinExistence type="predicted"/>
<evidence type="ECO:0000313" key="4">
    <source>
        <dbReference type="Proteomes" id="UP000297245"/>
    </source>
</evidence>
<sequence>MSTILLADGPEVTYTTGQWEPSPTDRGAFWTNGSSGSTAKFTVTGTEIEVYGSVASNSEKLFESCLALDVTFAVDSANPITKHFEHRELPRSNVLFFSASFPSPHDFHTLVITSQAEKEGCLLILNSIVVHNSTVSSLLSPTDRQDHGRLIHSAIPSSPNFDNVPQSMSSMAFSTPFLFTMTSSSSIYTLATTSSSAPGEYFSPTSTLVSFSPEPSWSPGSTNKASRGDKVVTIVLSSVSIVLLLCGLVLLRYRRQKRLKACVVNHDSSPPSTRRTSSLASSHGDIESSPISPPTPTSSSILTFNSSHVTVSRASATVVSSDTSCKGSIEKKGRAVDAATHSSGVDSEASNEDISDSRTTLTI</sequence>
<keyword evidence="2" id="KW-0472">Membrane</keyword>
<dbReference type="AlphaFoldDB" id="A0A4S8MY84"/>
<dbReference type="EMBL" id="ML179035">
    <property type="protein sequence ID" value="THV08410.1"/>
    <property type="molecule type" value="Genomic_DNA"/>
</dbReference>
<dbReference type="Proteomes" id="UP000297245">
    <property type="component" value="Unassembled WGS sequence"/>
</dbReference>
<gene>
    <name evidence="3" type="ORF">K435DRAFT_958981</name>
</gene>
<evidence type="ECO:0000256" key="1">
    <source>
        <dbReference type="SAM" id="MobiDB-lite"/>
    </source>
</evidence>
<organism evidence="3 4">
    <name type="scientific">Dendrothele bispora (strain CBS 962.96)</name>
    <dbReference type="NCBI Taxonomy" id="1314807"/>
    <lineage>
        <taxon>Eukaryota</taxon>
        <taxon>Fungi</taxon>
        <taxon>Dikarya</taxon>
        <taxon>Basidiomycota</taxon>
        <taxon>Agaricomycotina</taxon>
        <taxon>Agaricomycetes</taxon>
        <taxon>Agaricomycetidae</taxon>
        <taxon>Agaricales</taxon>
        <taxon>Agaricales incertae sedis</taxon>
        <taxon>Dendrothele</taxon>
    </lineage>
</organism>
<dbReference type="Gene3D" id="2.60.120.260">
    <property type="entry name" value="Galactose-binding domain-like"/>
    <property type="match status" value="1"/>
</dbReference>
<keyword evidence="2" id="KW-0812">Transmembrane</keyword>
<keyword evidence="4" id="KW-1185">Reference proteome</keyword>
<keyword evidence="2" id="KW-1133">Transmembrane helix</keyword>
<feature type="compositionally biased region" description="Low complexity" evidence="1">
    <location>
        <begin position="268"/>
        <end position="282"/>
    </location>
</feature>
<protein>
    <submittedName>
        <fullName evidence="3">Uncharacterized protein</fullName>
    </submittedName>
</protein>
<name>A0A4S8MY84_DENBC</name>
<evidence type="ECO:0000313" key="3">
    <source>
        <dbReference type="EMBL" id="THV08410.1"/>
    </source>
</evidence>
<feature type="transmembrane region" description="Helical" evidence="2">
    <location>
        <begin position="231"/>
        <end position="251"/>
    </location>
</feature>
<feature type="region of interest" description="Disordered" evidence="1">
    <location>
        <begin position="265"/>
        <end position="300"/>
    </location>
</feature>
<reference evidence="3 4" key="1">
    <citation type="journal article" date="2019" name="Nat. Ecol. Evol.">
        <title>Megaphylogeny resolves global patterns of mushroom evolution.</title>
        <authorList>
            <person name="Varga T."/>
            <person name="Krizsan K."/>
            <person name="Foldi C."/>
            <person name="Dima B."/>
            <person name="Sanchez-Garcia M."/>
            <person name="Sanchez-Ramirez S."/>
            <person name="Szollosi G.J."/>
            <person name="Szarkandi J.G."/>
            <person name="Papp V."/>
            <person name="Albert L."/>
            <person name="Andreopoulos W."/>
            <person name="Angelini C."/>
            <person name="Antonin V."/>
            <person name="Barry K.W."/>
            <person name="Bougher N.L."/>
            <person name="Buchanan P."/>
            <person name="Buyck B."/>
            <person name="Bense V."/>
            <person name="Catcheside P."/>
            <person name="Chovatia M."/>
            <person name="Cooper J."/>
            <person name="Damon W."/>
            <person name="Desjardin D."/>
            <person name="Finy P."/>
            <person name="Geml J."/>
            <person name="Haridas S."/>
            <person name="Hughes K."/>
            <person name="Justo A."/>
            <person name="Karasinski D."/>
            <person name="Kautmanova I."/>
            <person name="Kiss B."/>
            <person name="Kocsube S."/>
            <person name="Kotiranta H."/>
            <person name="LaButti K.M."/>
            <person name="Lechner B.E."/>
            <person name="Liimatainen K."/>
            <person name="Lipzen A."/>
            <person name="Lukacs Z."/>
            <person name="Mihaltcheva S."/>
            <person name="Morgado L.N."/>
            <person name="Niskanen T."/>
            <person name="Noordeloos M.E."/>
            <person name="Ohm R.A."/>
            <person name="Ortiz-Santana B."/>
            <person name="Ovrebo C."/>
            <person name="Racz N."/>
            <person name="Riley R."/>
            <person name="Savchenko A."/>
            <person name="Shiryaev A."/>
            <person name="Soop K."/>
            <person name="Spirin V."/>
            <person name="Szebenyi C."/>
            <person name="Tomsovsky M."/>
            <person name="Tulloss R.E."/>
            <person name="Uehling J."/>
            <person name="Grigoriev I.V."/>
            <person name="Vagvolgyi C."/>
            <person name="Papp T."/>
            <person name="Martin F.M."/>
            <person name="Miettinen O."/>
            <person name="Hibbett D.S."/>
            <person name="Nagy L.G."/>
        </authorList>
    </citation>
    <scope>NUCLEOTIDE SEQUENCE [LARGE SCALE GENOMIC DNA]</scope>
    <source>
        <strain evidence="3 4">CBS 962.96</strain>
    </source>
</reference>